<gene>
    <name evidence="3" type="ORF">OKIOD_LOCUS13746</name>
</gene>
<evidence type="ECO:0000313" key="3">
    <source>
        <dbReference type="EMBL" id="CAG5110597.1"/>
    </source>
</evidence>
<dbReference type="Proteomes" id="UP001158576">
    <property type="component" value="Chromosome 2"/>
</dbReference>
<dbReference type="InterPro" id="IPR013087">
    <property type="entry name" value="Znf_C2H2_type"/>
</dbReference>
<name>A0ABN7SZF6_OIKDI</name>
<evidence type="ECO:0000259" key="2">
    <source>
        <dbReference type="PROSITE" id="PS50157"/>
    </source>
</evidence>
<sequence length="151" mass="17883">MMADLLENEEELFRLFWGFPRTNGNSVAENPNRVKKIIDDLTNINMADQVSDDDISFLVANVRNIETVPRRGKGDGNFMCKICPHLFDNSISYGLSSKERLKRHYQHHLQHHISRWKCSHCPHTHFQRHTMEQHLRRIHQGEGWLIELPRF</sequence>
<proteinExistence type="predicted"/>
<dbReference type="Gene3D" id="3.30.160.60">
    <property type="entry name" value="Classic Zinc Finger"/>
    <property type="match status" value="1"/>
</dbReference>
<organism evidence="3 4">
    <name type="scientific">Oikopleura dioica</name>
    <name type="common">Tunicate</name>
    <dbReference type="NCBI Taxonomy" id="34765"/>
    <lineage>
        <taxon>Eukaryota</taxon>
        <taxon>Metazoa</taxon>
        <taxon>Chordata</taxon>
        <taxon>Tunicata</taxon>
        <taxon>Appendicularia</taxon>
        <taxon>Copelata</taxon>
        <taxon>Oikopleuridae</taxon>
        <taxon>Oikopleura</taxon>
    </lineage>
</organism>
<reference evidence="3 4" key="1">
    <citation type="submission" date="2021-04" db="EMBL/GenBank/DDBJ databases">
        <authorList>
            <person name="Bliznina A."/>
        </authorList>
    </citation>
    <scope>NUCLEOTIDE SEQUENCE [LARGE SCALE GENOMIC DNA]</scope>
</reference>
<dbReference type="SMART" id="SM00355">
    <property type="entry name" value="ZnF_C2H2"/>
    <property type="match status" value="2"/>
</dbReference>
<protein>
    <submittedName>
        <fullName evidence="3">Oidioi.mRNA.OKI2018_I69.chr2.g4981.t1.cds</fullName>
    </submittedName>
</protein>
<feature type="domain" description="C2H2-type" evidence="2">
    <location>
        <begin position="116"/>
        <end position="144"/>
    </location>
</feature>
<evidence type="ECO:0000313" key="4">
    <source>
        <dbReference type="Proteomes" id="UP001158576"/>
    </source>
</evidence>
<dbReference type="EMBL" id="OU015567">
    <property type="protein sequence ID" value="CAG5110597.1"/>
    <property type="molecule type" value="Genomic_DNA"/>
</dbReference>
<accession>A0ABN7SZF6</accession>
<keyword evidence="1" id="KW-0862">Zinc</keyword>
<keyword evidence="4" id="KW-1185">Reference proteome</keyword>
<dbReference type="PROSITE" id="PS50157">
    <property type="entry name" value="ZINC_FINGER_C2H2_2"/>
    <property type="match status" value="1"/>
</dbReference>
<keyword evidence="1" id="KW-0479">Metal-binding</keyword>
<keyword evidence="1" id="KW-0863">Zinc-finger</keyword>
<evidence type="ECO:0000256" key="1">
    <source>
        <dbReference type="PROSITE-ProRule" id="PRU00042"/>
    </source>
</evidence>